<comment type="caution">
    <text evidence="2">The sequence shown here is derived from an EMBL/GenBank/DDBJ whole genome shotgun (WGS) entry which is preliminary data.</text>
</comment>
<reference evidence="2 3" key="1">
    <citation type="submission" date="2018-06" db="EMBL/GenBank/DDBJ databases">
        <title>Genome Sequence of the Brown Rot Fungal Pathogen Monilinia fructigena.</title>
        <authorList>
            <person name="Landi L."/>
            <person name="De Miccolis Angelini R.M."/>
            <person name="Pollastro S."/>
            <person name="Abate D."/>
            <person name="Faretra F."/>
            <person name="Romanazzi G."/>
        </authorList>
    </citation>
    <scope>NUCLEOTIDE SEQUENCE [LARGE SCALE GENOMIC DNA]</scope>
    <source>
        <strain evidence="2 3">Mfrg269</strain>
    </source>
</reference>
<gene>
    <name evidence="2" type="ORF">DID88_004092</name>
</gene>
<protein>
    <submittedName>
        <fullName evidence="2">Uncharacterized protein</fullName>
    </submittedName>
</protein>
<feature type="region of interest" description="Disordered" evidence="1">
    <location>
        <begin position="1"/>
        <end position="44"/>
    </location>
</feature>
<feature type="compositionally biased region" description="Basic residues" evidence="1">
    <location>
        <begin position="1"/>
        <end position="10"/>
    </location>
</feature>
<evidence type="ECO:0000256" key="1">
    <source>
        <dbReference type="SAM" id="MobiDB-lite"/>
    </source>
</evidence>
<sequence length="411" mass="45853">MSPKFSRKRSVSPSAVARRDKRLHASGMSYSLNSHGTSNASDNSYKSNIFPPNIPEATNGFNTSNPFNGSYKSKIFPPNIPKSLNTFNTFTTSTTPTSYTALGPTHGVSSRTKINSETQTQTNAEPLIKQFVAKYSPLQNLVVRDPLRKIEGTERNVIGFPIRKGKTDNASHLPNSAAQNSFSISIFEAPEDGPVTGQVQLNTTSERWTKSGSLDNQFRHIDSPLPTPPMAPALQLAPKPPPRNPLRAFGKAERMAIARWMRFNNAVSSQGKHAAAFQSLLQSLGCKDPSFNLDVSSMLKNKTHRTILRTKKAFKECGAISFGRNDRLENMPIFEDWTLIWLEDSWDGVYNTRKAYTDKYLEGSGPYEEAAEIFVVEDPIENENVTNTGVANIRDSEHYCNPYKMNDYSKW</sequence>
<name>A0A395ISG7_9HELO</name>
<evidence type="ECO:0000313" key="3">
    <source>
        <dbReference type="Proteomes" id="UP000249056"/>
    </source>
</evidence>
<dbReference type="AlphaFoldDB" id="A0A395ISG7"/>
<proteinExistence type="predicted"/>
<accession>A0A395ISG7</accession>
<dbReference type="OrthoDB" id="3555132at2759"/>
<evidence type="ECO:0000313" key="2">
    <source>
        <dbReference type="EMBL" id="RAL63006.1"/>
    </source>
</evidence>
<feature type="compositionally biased region" description="Polar residues" evidence="1">
    <location>
        <begin position="28"/>
        <end position="44"/>
    </location>
</feature>
<dbReference type="Proteomes" id="UP000249056">
    <property type="component" value="Unassembled WGS sequence"/>
</dbReference>
<keyword evidence="3" id="KW-1185">Reference proteome</keyword>
<organism evidence="2 3">
    <name type="scientific">Monilinia fructigena</name>
    <dbReference type="NCBI Taxonomy" id="38457"/>
    <lineage>
        <taxon>Eukaryota</taxon>
        <taxon>Fungi</taxon>
        <taxon>Dikarya</taxon>
        <taxon>Ascomycota</taxon>
        <taxon>Pezizomycotina</taxon>
        <taxon>Leotiomycetes</taxon>
        <taxon>Helotiales</taxon>
        <taxon>Sclerotiniaceae</taxon>
        <taxon>Monilinia</taxon>
    </lineage>
</organism>
<dbReference type="EMBL" id="QKRW01000021">
    <property type="protein sequence ID" value="RAL63006.1"/>
    <property type="molecule type" value="Genomic_DNA"/>
</dbReference>